<evidence type="ECO:0000313" key="3">
    <source>
        <dbReference type="Proteomes" id="UP001519654"/>
    </source>
</evidence>
<evidence type="ECO:0000313" key="2">
    <source>
        <dbReference type="EMBL" id="MBU2671035.1"/>
    </source>
</evidence>
<accession>A0ABS5Z5R9</accession>
<sequence>MKAWRSAATVAALITTCVVAGSGQQSDAGEQAMALVHGDRSGHTDSRFMLKGQSVKGLYPGATRQIKLTVANPFGFPLTLRSVEGQLTGTNRRACPANRSTMRVGGYSGRLPITIEPYGRRTLPGTIPVSMPRDATPKCSDTQFLIDLTATGKKAGR</sequence>
<dbReference type="EMBL" id="JAHKKG010000031">
    <property type="protein sequence ID" value="MBU2671035.1"/>
    <property type="molecule type" value="Genomic_DNA"/>
</dbReference>
<protein>
    <submittedName>
        <fullName evidence="2">Uncharacterized protein</fullName>
    </submittedName>
</protein>
<feature type="chain" id="PRO_5045799519" evidence="1">
    <location>
        <begin position="21"/>
        <end position="157"/>
    </location>
</feature>
<feature type="signal peptide" evidence="1">
    <location>
        <begin position="1"/>
        <end position="20"/>
    </location>
</feature>
<reference evidence="2 3" key="1">
    <citation type="submission" date="2021-06" db="EMBL/GenBank/DDBJ databases">
        <title>Actinoplanes lichenicola sp. nov., and Actinoplanes ovalisporus sp. nov., isolated from lichen in Thailand.</title>
        <authorList>
            <person name="Saeng-In P."/>
            <person name="Kanchanasin P."/>
            <person name="Yuki M."/>
            <person name="Kudo T."/>
            <person name="Ohkuma M."/>
            <person name="Phongsopitanun W."/>
            <person name="Tanasupawat S."/>
        </authorList>
    </citation>
    <scope>NUCLEOTIDE SEQUENCE [LARGE SCALE GENOMIC DNA]</scope>
    <source>
        <strain evidence="2 3">NBRC 110975</strain>
    </source>
</reference>
<evidence type="ECO:0000256" key="1">
    <source>
        <dbReference type="SAM" id="SignalP"/>
    </source>
</evidence>
<keyword evidence="3" id="KW-1185">Reference proteome</keyword>
<proteinExistence type="predicted"/>
<dbReference type="RefSeq" id="WP_215796293.1">
    <property type="nucleotide sequence ID" value="NZ_JAHKKG010000031.1"/>
</dbReference>
<keyword evidence="1" id="KW-0732">Signal</keyword>
<dbReference type="Proteomes" id="UP001519654">
    <property type="component" value="Unassembled WGS sequence"/>
</dbReference>
<organism evidence="2 3">
    <name type="scientific">Paractinoplanes bogorensis</name>
    <dbReference type="NCBI Taxonomy" id="1610840"/>
    <lineage>
        <taxon>Bacteria</taxon>
        <taxon>Bacillati</taxon>
        <taxon>Actinomycetota</taxon>
        <taxon>Actinomycetes</taxon>
        <taxon>Micromonosporales</taxon>
        <taxon>Micromonosporaceae</taxon>
        <taxon>Paractinoplanes</taxon>
    </lineage>
</organism>
<gene>
    <name evidence="2" type="ORF">KOI35_46815</name>
</gene>
<name>A0ABS5Z5R9_9ACTN</name>
<comment type="caution">
    <text evidence="2">The sequence shown here is derived from an EMBL/GenBank/DDBJ whole genome shotgun (WGS) entry which is preliminary data.</text>
</comment>